<feature type="transmembrane region" description="Helical" evidence="6">
    <location>
        <begin position="91"/>
        <end position="108"/>
    </location>
</feature>
<evidence type="ECO:0000256" key="6">
    <source>
        <dbReference type="SAM" id="Phobius"/>
    </source>
</evidence>
<name>A0ABT2L1W0_9BACL</name>
<dbReference type="InterPro" id="IPR051461">
    <property type="entry name" value="UPF0750_membrane"/>
</dbReference>
<feature type="transmembrane region" description="Helical" evidence="6">
    <location>
        <begin position="120"/>
        <end position="140"/>
    </location>
</feature>
<accession>A0ABT2L1W0</accession>
<evidence type="ECO:0000313" key="7">
    <source>
        <dbReference type="EMBL" id="MCT4795940.1"/>
    </source>
</evidence>
<evidence type="ECO:0000313" key="8">
    <source>
        <dbReference type="Proteomes" id="UP001206821"/>
    </source>
</evidence>
<dbReference type="Proteomes" id="UP001206821">
    <property type="component" value="Unassembled WGS sequence"/>
</dbReference>
<organism evidence="7 8">
    <name type="scientific">Exiguobacterium alkaliphilum</name>
    <dbReference type="NCBI Taxonomy" id="1428684"/>
    <lineage>
        <taxon>Bacteria</taxon>
        <taxon>Bacillati</taxon>
        <taxon>Bacillota</taxon>
        <taxon>Bacilli</taxon>
        <taxon>Bacillales</taxon>
        <taxon>Bacillales Family XII. Incertae Sedis</taxon>
        <taxon>Exiguobacterium</taxon>
    </lineage>
</organism>
<gene>
    <name evidence="7" type="ORF">NQG31_10290</name>
</gene>
<evidence type="ECO:0000256" key="4">
    <source>
        <dbReference type="ARBA" id="ARBA00022989"/>
    </source>
</evidence>
<dbReference type="InterPro" id="IPR003740">
    <property type="entry name" value="YitT"/>
</dbReference>
<keyword evidence="8" id="KW-1185">Reference proteome</keyword>
<keyword evidence="5 6" id="KW-0472">Membrane</keyword>
<dbReference type="PANTHER" id="PTHR33545:SF4">
    <property type="entry name" value="UPF0750 MEMBRANE PROTEIN YXKD"/>
    <property type="match status" value="1"/>
</dbReference>
<protein>
    <submittedName>
        <fullName evidence="7">YitT family protein</fullName>
    </submittedName>
</protein>
<evidence type="ECO:0000256" key="5">
    <source>
        <dbReference type="ARBA" id="ARBA00023136"/>
    </source>
</evidence>
<evidence type="ECO:0000256" key="2">
    <source>
        <dbReference type="ARBA" id="ARBA00022475"/>
    </source>
</evidence>
<dbReference type="Pfam" id="PF02588">
    <property type="entry name" value="YitT_membrane"/>
    <property type="match status" value="1"/>
</dbReference>
<feature type="transmembrane region" description="Helical" evidence="6">
    <location>
        <begin position="56"/>
        <end position="84"/>
    </location>
</feature>
<reference evidence="7 8" key="1">
    <citation type="submission" date="2022-07" db="EMBL/GenBank/DDBJ databases">
        <title>Genomic and pangenome structural analysis of the polyextremophile Exiguobacterium.</title>
        <authorList>
            <person name="Shen L."/>
        </authorList>
    </citation>
    <scope>NUCLEOTIDE SEQUENCE [LARGE SCALE GENOMIC DNA]</scope>
    <source>
        <strain evidence="7 8">12_1</strain>
    </source>
</reference>
<keyword evidence="2" id="KW-1003">Cell membrane</keyword>
<dbReference type="EMBL" id="JANIEK010000041">
    <property type="protein sequence ID" value="MCT4795940.1"/>
    <property type="molecule type" value="Genomic_DNA"/>
</dbReference>
<feature type="transmembrane region" description="Helical" evidence="6">
    <location>
        <begin position="25"/>
        <end position="44"/>
    </location>
</feature>
<sequence>MKRQQQHLLRQQVWKKLQSISLKDIAWIIAGSFILAFGVNYFTVPNDFSEGGLLGVTIILFYLFEWDLGVTSIIGNGILFIIGYKLLDRRTMVYSVISVVATSFFLSLTHNWGSPSEDKLLAAVYAGILIGIGIGMVLRVGGTTGGGVII</sequence>
<keyword evidence="4 6" id="KW-1133">Transmembrane helix</keyword>
<comment type="subcellular location">
    <subcellularLocation>
        <location evidence="1">Cell membrane</location>
        <topology evidence="1">Multi-pass membrane protein</topology>
    </subcellularLocation>
</comment>
<dbReference type="PANTHER" id="PTHR33545">
    <property type="entry name" value="UPF0750 MEMBRANE PROTEIN YITT-RELATED"/>
    <property type="match status" value="1"/>
</dbReference>
<evidence type="ECO:0000256" key="3">
    <source>
        <dbReference type="ARBA" id="ARBA00022692"/>
    </source>
</evidence>
<proteinExistence type="predicted"/>
<dbReference type="RefSeq" id="WP_260577651.1">
    <property type="nucleotide sequence ID" value="NZ_JANIEK010000041.1"/>
</dbReference>
<feature type="non-terminal residue" evidence="7">
    <location>
        <position position="150"/>
    </location>
</feature>
<evidence type="ECO:0000256" key="1">
    <source>
        <dbReference type="ARBA" id="ARBA00004651"/>
    </source>
</evidence>
<comment type="caution">
    <text evidence="7">The sequence shown here is derived from an EMBL/GenBank/DDBJ whole genome shotgun (WGS) entry which is preliminary data.</text>
</comment>
<keyword evidence="3 6" id="KW-0812">Transmembrane</keyword>